<proteinExistence type="predicted"/>
<dbReference type="GO" id="GO:0016989">
    <property type="term" value="F:sigma factor antagonist activity"/>
    <property type="evidence" value="ECO:0007669"/>
    <property type="project" value="TreeGrafter"/>
</dbReference>
<evidence type="ECO:0000259" key="2">
    <source>
        <dbReference type="Pfam" id="PF04773"/>
    </source>
</evidence>
<reference evidence="6" key="1">
    <citation type="submission" date="2016-10" db="EMBL/GenBank/DDBJ databases">
        <authorList>
            <person name="Varghese N."/>
            <person name="Submissions S."/>
        </authorList>
    </citation>
    <scope>NUCLEOTIDE SEQUENCE [LARGE SCALE GENOMIC DNA]</scope>
    <source>
        <strain evidence="6">UNC178MFTsu3.1</strain>
    </source>
</reference>
<dbReference type="Pfam" id="PF16344">
    <property type="entry name" value="FecR_C"/>
    <property type="match status" value="1"/>
</dbReference>
<dbReference type="InterPro" id="IPR012373">
    <property type="entry name" value="Ferrdict_sens_TM"/>
</dbReference>
<dbReference type="Gene3D" id="2.60.120.1440">
    <property type="match status" value="1"/>
</dbReference>
<sequence length="323" mass="35387">MSGIHANEEALLRTAADWRLRLRDPDVSEATLLQWIAWSAEEAHLAAFERVNALADEVELLDDASRATLRRAFPARRPGRPWLPLAWAAGFAAAAVGGYLAWGLLTATVARDYASAVAQREDIRLPDGTRVALGGATRLAARFDSQLRKVELNEGEAFFQIAPDDTPFEVRAGQVHIRDIGTAFDVRRGGDRVIVDVAEGRVLVTAPGAVGVHEAVAGQRVVYVPGAGLQLSQVDPARTAAWREQRLEFDNEPLEVVIASLNRYSRRPVRIADAGLGSLAFSGTVRTDAIDRWLEALPQVLPLRVEMRPDEVVLSRREPTARQ</sequence>
<keyword evidence="1" id="KW-1133">Transmembrane helix</keyword>
<dbReference type="Proteomes" id="UP000199477">
    <property type="component" value="Unassembled WGS sequence"/>
</dbReference>
<evidence type="ECO:0000313" key="6">
    <source>
        <dbReference type="Proteomes" id="UP000199477"/>
    </source>
</evidence>
<dbReference type="InterPro" id="IPR032623">
    <property type="entry name" value="FecR_N"/>
</dbReference>
<keyword evidence="1" id="KW-0812">Transmembrane</keyword>
<evidence type="ECO:0000256" key="1">
    <source>
        <dbReference type="SAM" id="Phobius"/>
    </source>
</evidence>
<keyword evidence="1" id="KW-0472">Membrane</keyword>
<gene>
    <name evidence="5" type="ORF">SAMN02799615_01492</name>
</gene>
<dbReference type="RefSeq" id="WP_231504233.1">
    <property type="nucleotide sequence ID" value="NZ_FONH01000003.1"/>
</dbReference>
<feature type="domain" description="FecR protein" evidence="2">
    <location>
        <begin position="112"/>
        <end position="202"/>
    </location>
</feature>
<evidence type="ECO:0000259" key="4">
    <source>
        <dbReference type="Pfam" id="PF16344"/>
    </source>
</evidence>
<dbReference type="Gene3D" id="3.55.50.30">
    <property type="match status" value="1"/>
</dbReference>
<dbReference type="Pfam" id="PF16220">
    <property type="entry name" value="DUF4880"/>
    <property type="match status" value="1"/>
</dbReference>
<dbReference type="PANTHER" id="PTHR30273:SF2">
    <property type="entry name" value="PROTEIN FECR"/>
    <property type="match status" value="1"/>
</dbReference>
<evidence type="ECO:0000313" key="5">
    <source>
        <dbReference type="EMBL" id="SFE67309.1"/>
    </source>
</evidence>
<dbReference type="PANTHER" id="PTHR30273">
    <property type="entry name" value="PERIPLASMIC SIGNAL SENSOR AND SIGMA FACTOR ACTIVATOR FECR-RELATED"/>
    <property type="match status" value="1"/>
</dbReference>
<protein>
    <submittedName>
        <fullName evidence="5">FecR family protein</fullName>
    </submittedName>
</protein>
<feature type="transmembrane region" description="Helical" evidence="1">
    <location>
        <begin position="85"/>
        <end position="105"/>
    </location>
</feature>
<dbReference type="InterPro" id="IPR006860">
    <property type="entry name" value="FecR"/>
</dbReference>
<keyword evidence="6" id="KW-1185">Reference proteome</keyword>
<dbReference type="AlphaFoldDB" id="A0A1I2CG15"/>
<feature type="domain" description="Protein FecR C-terminal" evidence="4">
    <location>
        <begin position="247"/>
        <end position="313"/>
    </location>
</feature>
<dbReference type="Pfam" id="PF04773">
    <property type="entry name" value="FecR"/>
    <property type="match status" value="1"/>
</dbReference>
<evidence type="ECO:0000259" key="3">
    <source>
        <dbReference type="Pfam" id="PF16220"/>
    </source>
</evidence>
<accession>A0A1I2CG15</accession>
<dbReference type="PIRSF" id="PIRSF018266">
    <property type="entry name" value="FecR"/>
    <property type="match status" value="1"/>
</dbReference>
<feature type="domain" description="FecR N-terminal" evidence="3">
    <location>
        <begin position="14"/>
        <end position="54"/>
    </location>
</feature>
<organism evidence="5 6">
    <name type="scientific">Dyella marensis</name>
    <dbReference type="NCBI Taxonomy" id="500610"/>
    <lineage>
        <taxon>Bacteria</taxon>
        <taxon>Pseudomonadati</taxon>
        <taxon>Pseudomonadota</taxon>
        <taxon>Gammaproteobacteria</taxon>
        <taxon>Lysobacterales</taxon>
        <taxon>Rhodanobacteraceae</taxon>
        <taxon>Dyella</taxon>
    </lineage>
</organism>
<dbReference type="InterPro" id="IPR032508">
    <property type="entry name" value="FecR_C"/>
</dbReference>
<dbReference type="STRING" id="500610.SAMN02799615_01492"/>
<name>A0A1I2CG15_9GAMM</name>
<dbReference type="EMBL" id="FONH01000003">
    <property type="protein sequence ID" value="SFE67309.1"/>
    <property type="molecule type" value="Genomic_DNA"/>
</dbReference>